<comment type="subcellular location">
    <subcellularLocation>
        <location evidence="1">Secreted</location>
    </subcellularLocation>
</comment>
<dbReference type="PANTHER" id="PTHR11610">
    <property type="entry name" value="LIPASE"/>
    <property type="match status" value="1"/>
</dbReference>
<dbReference type="Pfam" id="PF00151">
    <property type="entry name" value="Lipase"/>
    <property type="match status" value="2"/>
</dbReference>
<evidence type="ECO:0000256" key="2">
    <source>
        <dbReference type="ARBA" id="ARBA00010701"/>
    </source>
</evidence>
<comment type="similarity">
    <text evidence="2 4">Belongs to the AB hydrolase superfamily. Lipase family.</text>
</comment>
<evidence type="ECO:0000313" key="6">
    <source>
        <dbReference type="EMBL" id="CAG9129122.1"/>
    </source>
</evidence>
<protein>
    <submittedName>
        <fullName evidence="6">(diamondback moth) hypothetical protein</fullName>
    </submittedName>
</protein>
<dbReference type="EMBL" id="CAJHNJ030000037">
    <property type="protein sequence ID" value="CAG9129122.1"/>
    <property type="molecule type" value="Genomic_DNA"/>
</dbReference>
<proteinExistence type="inferred from homology"/>
<evidence type="ECO:0000313" key="7">
    <source>
        <dbReference type="Proteomes" id="UP000653454"/>
    </source>
</evidence>
<dbReference type="InterPro" id="IPR029058">
    <property type="entry name" value="AB_hydrolase_fold"/>
</dbReference>
<dbReference type="Proteomes" id="UP000653454">
    <property type="component" value="Unassembled WGS sequence"/>
</dbReference>
<dbReference type="InterPro" id="IPR000734">
    <property type="entry name" value="TAG_lipase"/>
</dbReference>
<gene>
    <name evidence="6" type="ORF">PLXY2_LOCUS9378</name>
</gene>
<comment type="caution">
    <text evidence="6">The sequence shown here is derived from an EMBL/GenBank/DDBJ whole genome shotgun (WGS) entry which is preliminary data.</text>
</comment>
<evidence type="ECO:0000256" key="4">
    <source>
        <dbReference type="RuleBase" id="RU004262"/>
    </source>
</evidence>
<evidence type="ECO:0000256" key="1">
    <source>
        <dbReference type="ARBA" id="ARBA00004613"/>
    </source>
</evidence>
<dbReference type="GO" id="GO:0016298">
    <property type="term" value="F:lipase activity"/>
    <property type="evidence" value="ECO:0007669"/>
    <property type="project" value="InterPro"/>
</dbReference>
<keyword evidence="3" id="KW-0964">Secreted</keyword>
<dbReference type="AlphaFoldDB" id="A0A8S4FKV1"/>
<dbReference type="GO" id="GO:0017171">
    <property type="term" value="F:serine hydrolase activity"/>
    <property type="evidence" value="ECO:0007669"/>
    <property type="project" value="TreeGrafter"/>
</dbReference>
<dbReference type="GO" id="GO:0005615">
    <property type="term" value="C:extracellular space"/>
    <property type="evidence" value="ECO:0007669"/>
    <property type="project" value="TreeGrafter"/>
</dbReference>
<reference evidence="6" key="1">
    <citation type="submission" date="2020-11" db="EMBL/GenBank/DDBJ databases">
        <authorList>
            <person name="Whiteford S."/>
        </authorList>
    </citation>
    <scope>NUCLEOTIDE SEQUENCE</scope>
</reference>
<sequence>MCIIVGLDPARPLVTNYGSRQFRLGRDDAHVVQVIHTNAGFLGETGLVGHVDFCVNGGIYQPGCKGHMMQCSSTLGVQGRDDAHVVQVIHTNAGFLGETGLVGHVDFCVNGGIYQPGCKGHMMRISRCSHFMSSCYHAASVRKSLRIVGVPCDSTCPKKRGHWGLSIFNKRAVRLSDDMPDTLRGMYCVRLDHEEDCPFE</sequence>
<name>A0A8S4FKV1_PLUXY</name>
<dbReference type="Gene3D" id="3.40.50.1820">
    <property type="entry name" value="alpha/beta hydrolase"/>
    <property type="match status" value="2"/>
</dbReference>
<evidence type="ECO:0000256" key="3">
    <source>
        <dbReference type="ARBA" id="ARBA00022525"/>
    </source>
</evidence>
<dbReference type="InterPro" id="IPR013818">
    <property type="entry name" value="Lipase"/>
</dbReference>
<accession>A0A8S4FKV1</accession>
<feature type="domain" description="Lipase" evidence="5">
    <location>
        <begin position="4"/>
        <end position="68"/>
    </location>
</feature>
<feature type="domain" description="Lipase" evidence="5">
    <location>
        <begin position="80"/>
        <end position="155"/>
    </location>
</feature>
<dbReference type="GO" id="GO:0016042">
    <property type="term" value="P:lipid catabolic process"/>
    <property type="evidence" value="ECO:0007669"/>
    <property type="project" value="TreeGrafter"/>
</dbReference>
<dbReference type="PANTHER" id="PTHR11610:SF36">
    <property type="entry name" value="LIPASE MEMBER H-A-LIKE PROTEIN"/>
    <property type="match status" value="1"/>
</dbReference>
<evidence type="ECO:0000259" key="5">
    <source>
        <dbReference type="Pfam" id="PF00151"/>
    </source>
</evidence>
<keyword evidence="7" id="KW-1185">Reference proteome</keyword>
<organism evidence="6 7">
    <name type="scientific">Plutella xylostella</name>
    <name type="common">Diamondback moth</name>
    <name type="synonym">Plutella maculipennis</name>
    <dbReference type="NCBI Taxonomy" id="51655"/>
    <lineage>
        <taxon>Eukaryota</taxon>
        <taxon>Metazoa</taxon>
        <taxon>Ecdysozoa</taxon>
        <taxon>Arthropoda</taxon>
        <taxon>Hexapoda</taxon>
        <taxon>Insecta</taxon>
        <taxon>Pterygota</taxon>
        <taxon>Neoptera</taxon>
        <taxon>Endopterygota</taxon>
        <taxon>Lepidoptera</taxon>
        <taxon>Glossata</taxon>
        <taxon>Ditrysia</taxon>
        <taxon>Yponomeutoidea</taxon>
        <taxon>Plutellidae</taxon>
        <taxon>Plutella</taxon>
    </lineage>
</organism>
<dbReference type="SUPFAM" id="SSF53474">
    <property type="entry name" value="alpha/beta-Hydrolases"/>
    <property type="match status" value="2"/>
</dbReference>